<feature type="domain" description="Endoribonuclease YicC-like C-terminal" evidence="7">
    <location>
        <begin position="175"/>
        <end position="293"/>
    </location>
</feature>
<dbReference type="NCBIfam" id="TIGR00255">
    <property type="entry name" value="YicC/YloC family endoribonuclease"/>
    <property type="match status" value="1"/>
</dbReference>
<evidence type="ECO:0000256" key="2">
    <source>
        <dbReference type="ARBA" id="ARBA00022722"/>
    </source>
</evidence>
<organism evidence="8 9">
    <name type="scientific">Tectimicrobiota bacterium</name>
    <dbReference type="NCBI Taxonomy" id="2528274"/>
    <lineage>
        <taxon>Bacteria</taxon>
        <taxon>Pseudomonadati</taxon>
        <taxon>Nitrospinota/Tectimicrobiota group</taxon>
        <taxon>Candidatus Tectimicrobiota</taxon>
    </lineage>
</organism>
<comment type="caution">
    <text evidence="8">The sequence shown here is derived from an EMBL/GenBank/DDBJ whole genome shotgun (WGS) entry which is preliminary data.</text>
</comment>
<name>A0A933GJA9_UNCTE</name>
<protein>
    <submittedName>
        <fullName evidence="8">YicC family protein</fullName>
    </submittedName>
</protein>
<evidence type="ECO:0000259" key="6">
    <source>
        <dbReference type="Pfam" id="PF03755"/>
    </source>
</evidence>
<keyword evidence="2" id="KW-0540">Nuclease</keyword>
<reference evidence="8" key="1">
    <citation type="submission" date="2020-07" db="EMBL/GenBank/DDBJ databases">
        <title>Huge and variable diversity of episymbiotic CPR bacteria and DPANN archaea in groundwater ecosystems.</title>
        <authorList>
            <person name="He C.Y."/>
            <person name="Keren R."/>
            <person name="Whittaker M."/>
            <person name="Farag I.F."/>
            <person name="Doudna J."/>
            <person name="Cate J.H.D."/>
            <person name="Banfield J.F."/>
        </authorList>
    </citation>
    <scope>NUCLEOTIDE SEQUENCE</scope>
    <source>
        <strain evidence="8">NC_groundwater_1482_Ag_S-0.65um_47_24</strain>
    </source>
</reference>
<dbReference type="EMBL" id="JACQWF010000029">
    <property type="protein sequence ID" value="MBI4594873.1"/>
    <property type="molecule type" value="Genomic_DNA"/>
</dbReference>
<dbReference type="InterPro" id="IPR013551">
    <property type="entry name" value="YicC-like_C"/>
</dbReference>
<dbReference type="PANTHER" id="PTHR30636">
    <property type="entry name" value="UPF0701 PROTEIN YICC"/>
    <property type="match status" value="1"/>
</dbReference>
<comment type="cofactor">
    <cofactor evidence="1">
        <name>a divalent metal cation</name>
        <dbReference type="ChEBI" id="CHEBI:60240"/>
    </cofactor>
</comment>
<evidence type="ECO:0000256" key="5">
    <source>
        <dbReference type="ARBA" id="ARBA00035648"/>
    </source>
</evidence>
<dbReference type="Pfam" id="PF08340">
    <property type="entry name" value="YicC-like_C"/>
    <property type="match status" value="1"/>
</dbReference>
<dbReference type="GO" id="GO:0004521">
    <property type="term" value="F:RNA endonuclease activity"/>
    <property type="evidence" value="ECO:0007669"/>
    <property type="project" value="InterPro"/>
</dbReference>
<dbReference type="GO" id="GO:0016787">
    <property type="term" value="F:hydrolase activity"/>
    <property type="evidence" value="ECO:0007669"/>
    <property type="project" value="UniProtKB-KW"/>
</dbReference>
<dbReference type="InterPro" id="IPR005229">
    <property type="entry name" value="YicC/YloC-like"/>
</dbReference>
<accession>A0A933GJA9</accession>
<evidence type="ECO:0000259" key="7">
    <source>
        <dbReference type="Pfam" id="PF08340"/>
    </source>
</evidence>
<evidence type="ECO:0000256" key="3">
    <source>
        <dbReference type="ARBA" id="ARBA00022759"/>
    </source>
</evidence>
<proteinExistence type="inferred from homology"/>
<sequence>MIYSMTGYGRGSVQIAGRVCTLEIKSVNHRFLDVTVGFPTKKMRSLESRVKQRIQEKFSRGKIDIFIYFNGGDSSAKQIKIDHSLAREYFTALQELRKTYQLDGEVRVEHLAQFRDIFVTEEVELGEEEFWELLEKGLSEGILNFEEMRRREGTSMAQDLLGRLADISSHLEEIKVRIPQSIEEYRNKLREKVSTLISQEGLDPFRLEQEVVYWVERSDATEEITRLESHLSEFSRLLQLSEPMGRKLDFLLQEMNREINTAGSKLLDLSISQRVIAIKSELEKIRQQVQNIE</sequence>
<dbReference type="InterPro" id="IPR013527">
    <property type="entry name" value="YicC-like_N"/>
</dbReference>
<keyword evidence="4" id="KW-0378">Hydrolase</keyword>
<dbReference type="Pfam" id="PF03755">
    <property type="entry name" value="YicC-like_N"/>
    <property type="match status" value="1"/>
</dbReference>
<evidence type="ECO:0000313" key="9">
    <source>
        <dbReference type="Proteomes" id="UP000772181"/>
    </source>
</evidence>
<keyword evidence="3" id="KW-0255">Endonuclease</keyword>
<dbReference type="Proteomes" id="UP000772181">
    <property type="component" value="Unassembled WGS sequence"/>
</dbReference>
<feature type="domain" description="Endoribonuclease YicC-like N-terminal" evidence="6">
    <location>
        <begin position="2"/>
        <end position="157"/>
    </location>
</feature>
<evidence type="ECO:0000256" key="1">
    <source>
        <dbReference type="ARBA" id="ARBA00001968"/>
    </source>
</evidence>
<comment type="similarity">
    <text evidence="5">Belongs to the YicC/YloC family.</text>
</comment>
<gene>
    <name evidence="8" type="ORF">HY730_00670</name>
</gene>
<dbReference type="AlphaFoldDB" id="A0A933GJA9"/>
<evidence type="ECO:0000256" key="4">
    <source>
        <dbReference type="ARBA" id="ARBA00022801"/>
    </source>
</evidence>
<dbReference type="PANTHER" id="PTHR30636:SF3">
    <property type="entry name" value="UPF0701 PROTEIN YICC"/>
    <property type="match status" value="1"/>
</dbReference>
<evidence type="ECO:0000313" key="8">
    <source>
        <dbReference type="EMBL" id="MBI4594873.1"/>
    </source>
</evidence>